<organism evidence="4 5">
    <name type="scientific">Candidatus Shapirobacteria bacterium CG06_land_8_20_14_3_00_40_12</name>
    <dbReference type="NCBI Taxonomy" id="1974881"/>
    <lineage>
        <taxon>Bacteria</taxon>
        <taxon>Candidatus Shapironibacteriota</taxon>
    </lineage>
</organism>
<dbReference type="InterPro" id="IPR029061">
    <property type="entry name" value="THDP-binding"/>
</dbReference>
<reference evidence="5" key="1">
    <citation type="submission" date="2017-09" db="EMBL/GenBank/DDBJ databases">
        <title>Depth-based differentiation of microbial function through sediment-hosted aquifers and enrichment of novel symbionts in the deep terrestrial subsurface.</title>
        <authorList>
            <person name="Probst A.J."/>
            <person name="Ladd B."/>
            <person name="Jarett J.K."/>
            <person name="Geller-Mcgrath D.E."/>
            <person name="Sieber C.M.K."/>
            <person name="Emerson J.B."/>
            <person name="Anantharaman K."/>
            <person name="Thomas B.C."/>
            <person name="Malmstrom R."/>
            <person name="Stieglmeier M."/>
            <person name="Klingl A."/>
            <person name="Woyke T."/>
            <person name="Ryan C.M."/>
            <person name="Banfield J.F."/>
        </authorList>
    </citation>
    <scope>NUCLEOTIDE SEQUENCE [LARGE SCALE GENOMIC DNA]</scope>
</reference>
<dbReference type="SUPFAM" id="SSF52922">
    <property type="entry name" value="TK C-terminal domain-like"/>
    <property type="match status" value="1"/>
</dbReference>
<dbReference type="InterPro" id="IPR002880">
    <property type="entry name" value="Pyrv_Fd/Flavodoxin_OxRdtase_N"/>
</dbReference>
<keyword evidence="1" id="KW-0560">Oxidoreductase</keyword>
<dbReference type="PANTHER" id="PTHR32154:SF20">
    <property type="entry name" value="2-OXOGLUTARATE OXIDOREDUCTASE SUBUNIT KORA"/>
    <property type="match status" value="1"/>
</dbReference>
<dbReference type="Gene3D" id="3.40.50.970">
    <property type="match status" value="1"/>
</dbReference>
<gene>
    <name evidence="4" type="ORF">COS78_01990</name>
</gene>
<accession>A0A2M7ASC5</accession>
<dbReference type="Pfam" id="PF01855">
    <property type="entry name" value="POR_N"/>
    <property type="match status" value="1"/>
</dbReference>
<dbReference type="Gene3D" id="3.40.50.920">
    <property type="match status" value="1"/>
</dbReference>
<protein>
    <recommendedName>
        <fullName evidence="6">2-oxoacid:acceptor oxidoreductase subunit alpha</fullName>
    </recommendedName>
</protein>
<comment type="caution">
    <text evidence="4">The sequence shown here is derived from an EMBL/GenBank/DDBJ whole genome shotgun (WGS) entry which is preliminary data.</text>
</comment>
<dbReference type="CDD" id="cd07034">
    <property type="entry name" value="TPP_PYR_PFOR_IOR-alpha_like"/>
    <property type="match status" value="1"/>
</dbReference>
<dbReference type="GO" id="GO:0016903">
    <property type="term" value="F:oxidoreductase activity, acting on the aldehyde or oxo group of donors"/>
    <property type="evidence" value="ECO:0007669"/>
    <property type="project" value="InterPro"/>
</dbReference>
<dbReference type="InterPro" id="IPR019752">
    <property type="entry name" value="Pyrv/ketoisovalerate_OxRed_cat"/>
</dbReference>
<evidence type="ECO:0000313" key="5">
    <source>
        <dbReference type="Proteomes" id="UP000231407"/>
    </source>
</evidence>
<dbReference type="InterPro" id="IPR050722">
    <property type="entry name" value="Pyruvate:ferred/Flavod_OxRd"/>
</dbReference>
<dbReference type="SUPFAM" id="SSF52518">
    <property type="entry name" value="Thiamin diphosphate-binding fold (THDP-binding)"/>
    <property type="match status" value="1"/>
</dbReference>
<evidence type="ECO:0000313" key="4">
    <source>
        <dbReference type="EMBL" id="PIU73526.1"/>
    </source>
</evidence>
<dbReference type="Pfam" id="PF01558">
    <property type="entry name" value="POR"/>
    <property type="match status" value="1"/>
</dbReference>
<evidence type="ECO:0008006" key="6">
    <source>
        <dbReference type="Google" id="ProtNLM"/>
    </source>
</evidence>
<name>A0A2M7ASC5_9BACT</name>
<dbReference type="SUPFAM" id="SSF53323">
    <property type="entry name" value="Pyruvate-ferredoxin oxidoreductase, PFOR, domain III"/>
    <property type="match status" value="1"/>
</dbReference>
<dbReference type="Gene3D" id="3.40.920.10">
    <property type="entry name" value="Pyruvate-ferredoxin oxidoreductase, PFOR, domain III"/>
    <property type="match status" value="1"/>
</dbReference>
<proteinExistence type="predicted"/>
<feature type="domain" description="Pyruvate/ketoisovalerate oxidoreductase catalytic" evidence="2">
    <location>
        <begin position="13"/>
        <end position="75"/>
    </location>
</feature>
<dbReference type="AlphaFoldDB" id="A0A2M7ASC5"/>
<dbReference type="EMBL" id="PEWA01000023">
    <property type="protein sequence ID" value="PIU73526.1"/>
    <property type="molecule type" value="Genomic_DNA"/>
</dbReference>
<evidence type="ECO:0000256" key="1">
    <source>
        <dbReference type="ARBA" id="ARBA00023002"/>
    </source>
</evidence>
<evidence type="ECO:0000259" key="3">
    <source>
        <dbReference type="Pfam" id="PF01855"/>
    </source>
</evidence>
<evidence type="ECO:0000259" key="2">
    <source>
        <dbReference type="Pfam" id="PF01558"/>
    </source>
</evidence>
<dbReference type="Proteomes" id="UP000231407">
    <property type="component" value="Unassembled WGS sequence"/>
</dbReference>
<dbReference type="InterPro" id="IPR009014">
    <property type="entry name" value="Transketo_C/PFOR_II"/>
</dbReference>
<dbReference type="GO" id="GO:0006979">
    <property type="term" value="P:response to oxidative stress"/>
    <property type="evidence" value="ECO:0007669"/>
    <property type="project" value="TreeGrafter"/>
</dbReference>
<feature type="domain" description="Pyruvate flavodoxin/ferredoxin oxidoreductase pyrimidine binding" evidence="3">
    <location>
        <begin position="178"/>
        <end position="355"/>
    </location>
</feature>
<dbReference type="PANTHER" id="PTHR32154">
    <property type="entry name" value="PYRUVATE-FLAVODOXIN OXIDOREDUCTASE-RELATED"/>
    <property type="match status" value="1"/>
</dbReference>
<dbReference type="InterPro" id="IPR002869">
    <property type="entry name" value="Pyrv_flavodox_OxRed_cen"/>
</dbReference>
<sequence>MKRITVKIAGPAGMGIKSAGLLLAKIVTEAGYYFADYSEYPSLIRGGHNTYQITVSPKEVFMADKKANLLIALSPGHEEDGKNLLKIPLSTMTMQLGGQIYANTISIGAICWILDLNRENAKNIVTGYYGDDPKNPEAFEIGWGWAGTNAKKNEIDKVKDNGDKGSIMDGNEAFGWGLFRGGCNFFAAYPMTPATGVLHFLAKNQDKFGIKVVQPEDEIAVANEATGASIAGASAAVATSGGGFALMNEAVSFGGMIGAGVVYFVGQRPGPATGMPTWTVQGDLLYSVFSGHGEFAKIVLAPGDTQECWECGWESINLANKYDIPVIVLADKILCESSKNIIDPEKGKVEVIKSKKIIPGSGIYLYNSYEHDEEGFSTEDAGIAKKGTEERLNKMKNILKIEKYIFNFYGSKTARNLIVSWGSTKGAILEAIRGNSDMAYLQIKMLWPLNKEIEKVIKSFKTKILVENNATAQLGKLLRSEMGIEFNKTVLKYDGRPFFPNELKEELI</sequence>